<proteinExistence type="predicted"/>
<organism evidence="1 2">
    <name type="scientific">Trichinella spiralis</name>
    <name type="common">Trichina worm</name>
    <dbReference type="NCBI Taxonomy" id="6334"/>
    <lineage>
        <taxon>Eukaryota</taxon>
        <taxon>Metazoa</taxon>
        <taxon>Ecdysozoa</taxon>
        <taxon>Nematoda</taxon>
        <taxon>Enoplea</taxon>
        <taxon>Dorylaimia</taxon>
        <taxon>Trichinellida</taxon>
        <taxon>Trichinellidae</taxon>
        <taxon>Trichinella</taxon>
    </lineage>
</organism>
<dbReference type="InParanoid" id="A0A0V0YR32"/>
<dbReference type="EMBL" id="JYDH01005801">
    <property type="protein sequence ID" value="KRY02793.1"/>
    <property type="molecule type" value="Genomic_DNA"/>
</dbReference>
<evidence type="ECO:0000313" key="2">
    <source>
        <dbReference type="Proteomes" id="UP000054776"/>
    </source>
</evidence>
<gene>
    <name evidence="1" type="ORF">T01_99</name>
</gene>
<comment type="caution">
    <text evidence="1">The sequence shown here is derived from an EMBL/GenBank/DDBJ whole genome shotgun (WGS) entry which is preliminary data.</text>
</comment>
<reference evidence="1 2" key="1">
    <citation type="submission" date="2015-01" db="EMBL/GenBank/DDBJ databases">
        <title>Evolution of Trichinella species and genotypes.</title>
        <authorList>
            <person name="Korhonen P.K."/>
            <person name="Edoardo P."/>
            <person name="Giuseppe L.R."/>
            <person name="Gasser R.B."/>
        </authorList>
    </citation>
    <scope>NUCLEOTIDE SEQUENCE [LARGE SCALE GENOMIC DNA]</scope>
    <source>
        <strain evidence="1">ISS3</strain>
    </source>
</reference>
<protein>
    <submittedName>
        <fullName evidence="1">Uncharacterized protein</fullName>
    </submittedName>
</protein>
<sequence length="37" mass="4133">MGSSENCNGTKINHYKYEKIPVDNNAAVSNEEEMTSQ</sequence>
<accession>A0A0V0YR32</accession>
<evidence type="ECO:0000313" key="1">
    <source>
        <dbReference type="EMBL" id="KRY02793.1"/>
    </source>
</evidence>
<dbReference type="AlphaFoldDB" id="A0A0V0YR32"/>
<dbReference type="Proteomes" id="UP000054776">
    <property type="component" value="Unassembled WGS sequence"/>
</dbReference>
<name>A0A0V0YR32_TRISP</name>
<keyword evidence="2" id="KW-1185">Reference proteome</keyword>